<dbReference type="VEuPathDB" id="FungiDB:Z519_03592"/>
<sequence length="498" mass="55721">MSASYTDLRSLARSQAASSPVTPLLPSAIAGEPQPKGQSYFKFHNPRERLPTPIPNDDSLDSLHILSYYYNGLECDEQDQASHSSEQETLEDDSLSTASESMPVTPRDHEYEGTPCWDESGWLANITSHEERIRRFKARYYQVVQRPCISDRAGDSEDGVMIATVLVGPGKPKLVQIQRPPSSRSRGKSPAEGAPIPSTPKKAPVEVSAFSPYDTPCDVSHDSHISDDTCIRTQEPSPSSTRAVPQLLAFATRGRTSRSETSVSDGTGPHIRKLTDPFTTSPRRMRSDRSFRTLEMRWAIWDTLEVDTRSVAQLSPTTKSAKWSRCRKLERALNAVTMAIDEFPDGMLCLDSPAVMELRNPQITDATYIEALRRIFPLAPSLLISAIMAWVFVDLYFSRLKDQLVSTERCWAQAAASNECLHRIPEKAREMLGIGLSDETSIMLNEYVLRKRATAMQANIGVIGRRLVEALRGSWDEDIWRSLRVLVEVIEASPPRWP</sequence>
<feature type="region of interest" description="Disordered" evidence="1">
    <location>
        <begin position="1"/>
        <end position="58"/>
    </location>
</feature>
<evidence type="ECO:0000256" key="1">
    <source>
        <dbReference type="SAM" id="MobiDB-lite"/>
    </source>
</evidence>
<feature type="region of interest" description="Disordered" evidence="1">
    <location>
        <begin position="172"/>
        <end position="204"/>
    </location>
</feature>
<feature type="compositionally biased region" description="Low complexity" evidence="1">
    <location>
        <begin position="179"/>
        <end position="190"/>
    </location>
</feature>
<accession>A0A0D2HSV1</accession>
<reference evidence="2" key="1">
    <citation type="submission" date="2015-01" db="EMBL/GenBank/DDBJ databases">
        <title>The Genome Sequence of Cladophialophora bantiana CBS 173.52.</title>
        <authorList>
            <consortium name="The Broad Institute Genomics Platform"/>
            <person name="Cuomo C."/>
            <person name="de Hoog S."/>
            <person name="Gorbushina A."/>
            <person name="Stielow B."/>
            <person name="Teixiera M."/>
            <person name="Abouelleil A."/>
            <person name="Chapman S.B."/>
            <person name="Priest M."/>
            <person name="Young S.K."/>
            <person name="Wortman J."/>
            <person name="Nusbaum C."/>
            <person name="Birren B."/>
        </authorList>
    </citation>
    <scope>NUCLEOTIDE SEQUENCE [LARGE SCALE GENOMIC DNA]</scope>
    <source>
        <strain evidence="2">CBS 173.52</strain>
    </source>
</reference>
<evidence type="ECO:0000313" key="2">
    <source>
        <dbReference type="EMBL" id="KIW96523.1"/>
    </source>
</evidence>
<gene>
    <name evidence="2" type="ORF">Z519_03592</name>
</gene>
<protein>
    <submittedName>
        <fullName evidence="2">Uncharacterized protein</fullName>
    </submittedName>
</protein>
<dbReference type="OrthoDB" id="4118857at2759"/>
<organism evidence="2">
    <name type="scientific">Cladophialophora bantiana (strain ATCC 10958 / CBS 173.52 / CDC B-1940 / NIH 8579)</name>
    <name type="common">Xylohypha bantiana</name>
    <dbReference type="NCBI Taxonomy" id="1442370"/>
    <lineage>
        <taxon>Eukaryota</taxon>
        <taxon>Fungi</taxon>
        <taxon>Dikarya</taxon>
        <taxon>Ascomycota</taxon>
        <taxon>Pezizomycotina</taxon>
        <taxon>Eurotiomycetes</taxon>
        <taxon>Chaetothyriomycetidae</taxon>
        <taxon>Chaetothyriales</taxon>
        <taxon>Herpotrichiellaceae</taxon>
        <taxon>Cladophialophora</taxon>
    </lineage>
</organism>
<dbReference type="GeneID" id="27696520"/>
<proteinExistence type="predicted"/>
<feature type="region of interest" description="Disordered" evidence="1">
    <location>
        <begin position="78"/>
        <end position="112"/>
    </location>
</feature>
<feature type="region of interest" description="Disordered" evidence="1">
    <location>
        <begin position="253"/>
        <end position="284"/>
    </location>
</feature>
<feature type="compositionally biased region" description="Low complexity" evidence="1">
    <location>
        <begin position="8"/>
        <end position="19"/>
    </location>
</feature>
<dbReference type="RefSeq" id="XP_016623192.1">
    <property type="nucleotide sequence ID" value="XM_016761342.1"/>
</dbReference>
<dbReference type="AlphaFoldDB" id="A0A0D2HSV1"/>
<name>A0A0D2HSV1_CLAB1</name>
<dbReference type="EMBL" id="KN846983">
    <property type="protein sequence ID" value="KIW96523.1"/>
    <property type="molecule type" value="Genomic_DNA"/>
</dbReference>
<dbReference type="HOGENOM" id="CLU_019024_0_0_1"/>